<dbReference type="InterPro" id="IPR010652">
    <property type="entry name" value="DUF1232"/>
</dbReference>
<proteinExistence type="predicted"/>
<evidence type="ECO:0000313" key="7">
    <source>
        <dbReference type="EMBL" id="SDI08299.1"/>
    </source>
</evidence>
<feature type="domain" description="DUF1232" evidence="6">
    <location>
        <begin position="257"/>
        <end position="292"/>
    </location>
</feature>
<organism evidence="7 8">
    <name type="scientific">Aneurinibacillus migulanus</name>
    <name type="common">Bacillus migulanus</name>
    <dbReference type="NCBI Taxonomy" id="47500"/>
    <lineage>
        <taxon>Bacteria</taxon>
        <taxon>Bacillati</taxon>
        <taxon>Bacillota</taxon>
        <taxon>Bacilli</taxon>
        <taxon>Bacillales</taxon>
        <taxon>Paenibacillaceae</taxon>
        <taxon>Aneurinibacillus group</taxon>
        <taxon>Aneurinibacillus</taxon>
    </lineage>
</organism>
<evidence type="ECO:0000256" key="2">
    <source>
        <dbReference type="ARBA" id="ARBA00022692"/>
    </source>
</evidence>
<feature type="coiled-coil region" evidence="5">
    <location>
        <begin position="195"/>
        <end position="226"/>
    </location>
</feature>
<comment type="subcellular location">
    <subcellularLocation>
        <location evidence="1">Endomembrane system</location>
        <topology evidence="1">Multi-pass membrane protein</topology>
    </subcellularLocation>
</comment>
<evidence type="ECO:0000256" key="5">
    <source>
        <dbReference type="SAM" id="Coils"/>
    </source>
</evidence>
<dbReference type="EMBL" id="FNED01000001">
    <property type="protein sequence ID" value="SDI08299.1"/>
    <property type="molecule type" value="Genomic_DNA"/>
</dbReference>
<sequence length="348" mass="40093">MRVNEHIINAAVLPRLNQLLPNDIYLNTIRLYEGYVVAKAQVKMRGEWLPVLYTLQLDTFRFDASGRYITLIYTEEVQKEKVSLAQRLLHETEIFLTKNFTGKTLLMEVLAGQQDIHVSDTRITVQLAPLASVYPVLQSITVDSLTIEREALCLEVSGPPELQIESLEFDWMEPMSEMEAPPFEKETHSYMDGELVVLEREHKRYYDQLREKIEKYMREKMGDQRAEKAAPYLLLAPDLFVLLARLAKDKRIPLRSKSIALAAVLYFMTPLDIIPEVFMGPVGYADDIIFATLALNKMLVDVDEKIINEHWNGDKNIIAVIRDVLSKADSLVGKRSFEMIKKVFKNRK</sequence>
<keyword evidence="3" id="KW-1133">Transmembrane helix</keyword>
<evidence type="ECO:0000256" key="3">
    <source>
        <dbReference type="ARBA" id="ARBA00022989"/>
    </source>
</evidence>
<evidence type="ECO:0000313" key="8">
    <source>
        <dbReference type="Proteomes" id="UP000182836"/>
    </source>
</evidence>
<protein>
    <submittedName>
        <fullName evidence="7">Uncharacterized membrane protein YkvA, DUF1232 family</fullName>
    </submittedName>
</protein>
<keyword evidence="4" id="KW-0472">Membrane</keyword>
<evidence type="ECO:0000256" key="4">
    <source>
        <dbReference type="ARBA" id="ARBA00023136"/>
    </source>
</evidence>
<dbReference type="GO" id="GO:0012505">
    <property type="term" value="C:endomembrane system"/>
    <property type="evidence" value="ECO:0007669"/>
    <property type="project" value="UniProtKB-SubCell"/>
</dbReference>
<dbReference type="Pfam" id="PF06803">
    <property type="entry name" value="DUF1232"/>
    <property type="match status" value="1"/>
</dbReference>
<evidence type="ECO:0000259" key="6">
    <source>
        <dbReference type="Pfam" id="PF06803"/>
    </source>
</evidence>
<gene>
    <name evidence="7" type="ORF">SAMN04487909_101489</name>
</gene>
<dbReference type="AlphaFoldDB" id="A0A1G8HNR7"/>
<keyword evidence="5" id="KW-0175">Coiled coil</keyword>
<evidence type="ECO:0000256" key="1">
    <source>
        <dbReference type="ARBA" id="ARBA00004127"/>
    </source>
</evidence>
<name>A0A1G8HNR7_ANEMI</name>
<dbReference type="Proteomes" id="UP000182836">
    <property type="component" value="Unassembled WGS sequence"/>
</dbReference>
<keyword evidence="2" id="KW-0812">Transmembrane</keyword>
<accession>A0A1G8HNR7</accession>
<reference evidence="7 8" key="1">
    <citation type="submission" date="2016-10" db="EMBL/GenBank/DDBJ databases">
        <authorList>
            <person name="de Groot N.N."/>
        </authorList>
    </citation>
    <scope>NUCLEOTIDE SEQUENCE [LARGE SCALE GENOMIC DNA]</scope>
    <source>
        <strain evidence="7 8">DSM 2895</strain>
    </source>
</reference>